<dbReference type="PANTHER" id="PTHR11645">
    <property type="entry name" value="PYRROLINE-5-CARBOXYLATE REDUCTASE"/>
    <property type="match status" value="1"/>
</dbReference>
<feature type="binding site" evidence="7">
    <location>
        <begin position="5"/>
        <end position="10"/>
    </location>
    <ligand>
        <name>NADP(+)</name>
        <dbReference type="ChEBI" id="CHEBI:58349"/>
    </ligand>
</feature>
<evidence type="ECO:0000256" key="3">
    <source>
        <dbReference type="ARBA" id="ARBA00023002"/>
    </source>
</evidence>
<comment type="similarity">
    <text evidence="1 5">Belongs to the pyrroline-5-carboxylate reductase family.</text>
</comment>
<dbReference type="STRING" id="1823756.A4H34_09930"/>
<feature type="binding site" evidence="7">
    <location>
        <position position="32"/>
    </location>
    <ligand>
        <name>NADP(+)</name>
        <dbReference type="ChEBI" id="CHEBI:58349"/>
    </ligand>
</feature>
<dbReference type="Pfam" id="PF03807">
    <property type="entry name" value="F420_oxidored"/>
    <property type="match status" value="1"/>
</dbReference>
<proteinExistence type="inferred from homology"/>
<accession>A0A179B2T8</accession>
<evidence type="ECO:0000256" key="2">
    <source>
        <dbReference type="ARBA" id="ARBA00022857"/>
    </source>
</evidence>
<keyword evidence="3 5" id="KW-0560">Oxidoreductase</keyword>
<organism evidence="10 11">
    <name type="scientific">Peptidiphaga gingivicola</name>
    <dbReference type="NCBI Taxonomy" id="2741497"/>
    <lineage>
        <taxon>Bacteria</taxon>
        <taxon>Bacillati</taxon>
        <taxon>Actinomycetota</taxon>
        <taxon>Actinomycetes</taxon>
        <taxon>Actinomycetales</taxon>
        <taxon>Actinomycetaceae</taxon>
        <taxon>Peptidiphaga</taxon>
    </lineage>
</organism>
<comment type="pathway">
    <text evidence="5">Amino-acid biosynthesis; L-proline biosynthesis; L-proline from L-glutamate 5-semialdehyde: step 1/1.</text>
</comment>
<dbReference type="NCBIfam" id="TIGR00112">
    <property type="entry name" value="proC"/>
    <property type="match status" value="1"/>
</dbReference>
<dbReference type="InterPro" id="IPR000304">
    <property type="entry name" value="Pyrroline-COOH_reductase"/>
</dbReference>
<dbReference type="SUPFAM" id="SSF48179">
    <property type="entry name" value="6-phosphogluconate dehydrogenase C-terminal domain-like"/>
    <property type="match status" value="1"/>
</dbReference>
<dbReference type="GO" id="GO:0055129">
    <property type="term" value="P:L-proline biosynthetic process"/>
    <property type="evidence" value="ECO:0007669"/>
    <property type="project" value="UniProtKB-UniRule"/>
</dbReference>
<feature type="domain" description="Pyrroline-5-carboxylate reductase catalytic N-terminal" evidence="8">
    <location>
        <begin position="2"/>
        <end position="99"/>
    </location>
</feature>
<evidence type="ECO:0000256" key="1">
    <source>
        <dbReference type="ARBA" id="ARBA00005525"/>
    </source>
</evidence>
<comment type="subcellular location">
    <subcellularLocation>
        <location evidence="5">Cytoplasm</location>
    </subcellularLocation>
</comment>
<keyword evidence="5" id="KW-0641">Proline biosynthesis</keyword>
<feature type="binding site" evidence="7">
    <location>
        <position position="53"/>
    </location>
    <ligand>
        <name>NADPH</name>
        <dbReference type="ChEBI" id="CHEBI:57783"/>
    </ligand>
</feature>
<evidence type="ECO:0000256" key="6">
    <source>
        <dbReference type="NCBIfam" id="TIGR00112"/>
    </source>
</evidence>
<dbReference type="FunFam" id="1.10.3730.10:FF:000001">
    <property type="entry name" value="Pyrroline-5-carboxylate reductase"/>
    <property type="match status" value="1"/>
</dbReference>
<dbReference type="GO" id="GO:0004735">
    <property type="term" value="F:pyrroline-5-carboxylate reductase activity"/>
    <property type="evidence" value="ECO:0007669"/>
    <property type="project" value="UniProtKB-UniRule"/>
</dbReference>
<dbReference type="EC" id="1.5.1.2" evidence="5 6"/>
<dbReference type="PIRSF" id="PIRSF000193">
    <property type="entry name" value="Pyrrol-5-carb_rd"/>
    <property type="match status" value="1"/>
</dbReference>
<dbReference type="RefSeq" id="WP_009199930.1">
    <property type="nucleotide sequence ID" value="NZ_LVZK01000003.1"/>
</dbReference>
<dbReference type="OrthoDB" id="9805754at2"/>
<dbReference type="UniPathway" id="UPA00098">
    <property type="reaction ID" value="UER00361"/>
</dbReference>
<dbReference type="GO" id="GO:0005737">
    <property type="term" value="C:cytoplasm"/>
    <property type="evidence" value="ECO:0007669"/>
    <property type="project" value="UniProtKB-SubCell"/>
</dbReference>
<name>A0A179B2T8_9ACTO</name>
<comment type="catalytic activity">
    <reaction evidence="5">
        <text>L-proline + NADP(+) = (S)-1-pyrroline-5-carboxylate + NADPH + 2 H(+)</text>
        <dbReference type="Rhea" id="RHEA:14109"/>
        <dbReference type="ChEBI" id="CHEBI:15378"/>
        <dbReference type="ChEBI" id="CHEBI:17388"/>
        <dbReference type="ChEBI" id="CHEBI:57783"/>
        <dbReference type="ChEBI" id="CHEBI:58349"/>
        <dbReference type="ChEBI" id="CHEBI:60039"/>
        <dbReference type="EC" id="1.5.1.2"/>
    </reaction>
</comment>
<evidence type="ECO:0000256" key="7">
    <source>
        <dbReference type="PIRSR" id="PIRSR000193-1"/>
    </source>
</evidence>
<dbReference type="InterPro" id="IPR008927">
    <property type="entry name" value="6-PGluconate_DH-like_C_sf"/>
</dbReference>
<feature type="domain" description="Pyrroline-5-carboxylate reductase dimerisation" evidence="9">
    <location>
        <begin position="161"/>
        <end position="268"/>
    </location>
</feature>
<dbReference type="Pfam" id="PF14748">
    <property type="entry name" value="P5CR_dimer"/>
    <property type="match status" value="1"/>
</dbReference>
<comment type="caution">
    <text evidence="10">The sequence shown here is derived from an EMBL/GenBank/DDBJ whole genome shotgun (WGS) entry which is preliminary data.</text>
</comment>
<dbReference type="Gene3D" id="1.10.3730.10">
    <property type="entry name" value="ProC C-terminal domain-like"/>
    <property type="match status" value="1"/>
</dbReference>
<dbReference type="Gene3D" id="3.40.50.720">
    <property type="entry name" value="NAD(P)-binding Rossmann-like Domain"/>
    <property type="match status" value="1"/>
</dbReference>
<dbReference type="AlphaFoldDB" id="A0A179B2T8"/>
<dbReference type="InterPro" id="IPR028939">
    <property type="entry name" value="P5C_Rdtase_cat_N"/>
</dbReference>
<sequence length="270" mass="26848">MIGIIGIGAMGGAIARGLIAAGAAPGELVVYSANVEANARFVHETGAKLAYSNVDLVERAGDGAIVVVAVKPFAVGGVLDEIRKAAAKRGSVIVSVAAGTPIEFLESRLEPGQPVVRTMPNMAAAVGASVTAYACNPAAAPRADDVADVLASIGIAEPMAENDFSAFSAIAGCSPAFTFGYIDAMARAAVKNGLPKASATRIAAQAVYGAARLLLAKLDDGASAASLADAVQSPGGTTVAGVVELEQAGFGAAVVRGVQASIDRDKELLG</sequence>
<dbReference type="EMBL" id="LVZK01000003">
    <property type="protein sequence ID" value="OAP85401.1"/>
    <property type="molecule type" value="Genomic_DNA"/>
</dbReference>
<evidence type="ECO:0000259" key="9">
    <source>
        <dbReference type="Pfam" id="PF14748"/>
    </source>
</evidence>
<keyword evidence="5" id="KW-0963">Cytoplasm</keyword>
<dbReference type="PANTHER" id="PTHR11645:SF0">
    <property type="entry name" value="PYRROLINE-5-CARBOXYLATE REDUCTASE 3"/>
    <property type="match status" value="1"/>
</dbReference>
<protein>
    <recommendedName>
        <fullName evidence="5 6">Pyrroline-5-carboxylate reductase</fullName>
        <shortName evidence="5">P5C reductase</shortName>
        <shortName evidence="5">P5CR</shortName>
        <ecNumber evidence="5 6">1.5.1.2</ecNumber>
    </recommendedName>
    <alternativeName>
        <fullName evidence="5">PCA reductase</fullName>
    </alternativeName>
</protein>
<comment type="function">
    <text evidence="4 5">Catalyzes the reduction of 1-pyrroline-5-carboxylate (PCA) to L-proline.</text>
</comment>
<keyword evidence="2 5" id="KW-0521">NADP</keyword>
<evidence type="ECO:0000259" key="8">
    <source>
        <dbReference type="Pfam" id="PF03807"/>
    </source>
</evidence>
<reference evidence="10 11" key="1">
    <citation type="submission" date="2016-04" db="EMBL/GenBank/DDBJ databases">
        <title>Peptidophaga gingivicola gen. nov., sp. nov., isolated from human subgingival plaque.</title>
        <authorList>
            <person name="Beall C.J."/>
            <person name="Mokrzan E.M."/>
            <person name="Griffen A.L."/>
            <person name="Leys E.J."/>
        </authorList>
    </citation>
    <scope>NUCLEOTIDE SEQUENCE [LARGE SCALE GENOMIC DNA]</scope>
    <source>
        <strain evidence="10 11">BA112</strain>
    </source>
</reference>
<evidence type="ECO:0000313" key="10">
    <source>
        <dbReference type="EMBL" id="OAP85401.1"/>
    </source>
</evidence>
<feature type="binding site" evidence="7">
    <location>
        <begin position="69"/>
        <end position="72"/>
    </location>
    <ligand>
        <name>NADP(+)</name>
        <dbReference type="ChEBI" id="CHEBI:58349"/>
    </ligand>
</feature>
<dbReference type="Proteomes" id="UP000078368">
    <property type="component" value="Unassembled WGS sequence"/>
</dbReference>
<evidence type="ECO:0000313" key="11">
    <source>
        <dbReference type="Proteomes" id="UP000078368"/>
    </source>
</evidence>
<dbReference type="InterPro" id="IPR029036">
    <property type="entry name" value="P5CR_dimer"/>
</dbReference>
<dbReference type="HAMAP" id="MF_01925">
    <property type="entry name" value="P5C_reductase"/>
    <property type="match status" value="1"/>
</dbReference>
<keyword evidence="5" id="KW-0028">Amino-acid biosynthesis</keyword>
<dbReference type="InterPro" id="IPR036291">
    <property type="entry name" value="NAD(P)-bd_dom_sf"/>
</dbReference>
<evidence type="ECO:0000256" key="4">
    <source>
        <dbReference type="ARBA" id="ARBA00058118"/>
    </source>
</evidence>
<comment type="catalytic activity">
    <reaction evidence="5">
        <text>L-proline + NAD(+) = (S)-1-pyrroline-5-carboxylate + NADH + 2 H(+)</text>
        <dbReference type="Rhea" id="RHEA:14105"/>
        <dbReference type="ChEBI" id="CHEBI:15378"/>
        <dbReference type="ChEBI" id="CHEBI:17388"/>
        <dbReference type="ChEBI" id="CHEBI:57540"/>
        <dbReference type="ChEBI" id="CHEBI:57945"/>
        <dbReference type="ChEBI" id="CHEBI:60039"/>
        <dbReference type="EC" id="1.5.1.2"/>
    </reaction>
</comment>
<dbReference type="SUPFAM" id="SSF51735">
    <property type="entry name" value="NAD(P)-binding Rossmann-fold domains"/>
    <property type="match status" value="1"/>
</dbReference>
<gene>
    <name evidence="5" type="primary">proC</name>
    <name evidence="10" type="ORF">A4H34_09930</name>
</gene>
<evidence type="ECO:0000256" key="5">
    <source>
        <dbReference type="HAMAP-Rule" id="MF_01925"/>
    </source>
</evidence>
<keyword evidence="11" id="KW-1185">Reference proteome</keyword>